<dbReference type="InterPro" id="IPR020471">
    <property type="entry name" value="AKR"/>
</dbReference>
<keyword evidence="8" id="KW-1185">Reference proteome</keyword>
<dbReference type="PROSITE" id="PS00798">
    <property type="entry name" value="ALDOKETO_REDUCTASE_1"/>
    <property type="match status" value="1"/>
</dbReference>
<dbReference type="PIRSF" id="PIRSF000097">
    <property type="entry name" value="AKR"/>
    <property type="match status" value="1"/>
</dbReference>
<keyword evidence="2" id="KW-0560">Oxidoreductase</keyword>
<evidence type="ECO:0000313" key="7">
    <source>
        <dbReference type="EMBL" id="OCL08262.1"/>
    </source>
</evidence>
<evidence type="ECO:0000259" key="6">
    <source>
        <dbReference type="Pfam" id="PF00248"/>
    </source>
</evidence>
<dbReference type="SUPFAM" id="SSF51430">
    <property type="entry name" value="NAD(P)-linked oxidoreductase"/>
    <property type="match status" value="1"/>
</dbReference>
<dbReference type="EMBL" id="KV749684">
    <property type="protein sequence ID" value="OCL08262.1"/>
    <property type="molecule type" value="Genomic_DNA"/>
</dbReference>
<feature type="active site" description="Proton donor" evidence="3">
    <location>
        <position position="56"/>
    </location>
</feature>
<comment type="similarity">
    <text evidence="1">Belongs to the aldo/keto reductase family.</text>
</comment>
<sequence>MSSRLTIASVLPLPNSPHKIPLLGFGVYQSHGPTCVQSCLKALKAGYRHIDTAQYYGNEAQVGRAIRESKIPRSDLFITTKILAPGIDVDTTYARIIDSVQKIDGQGGYVDLFLIHSPNGGKESRKLMWLALEKAKEAGKVRDIGVSNYGKQHIEEMKGFAKVFPPAVNQIELHPWCQQREIVEYCHYQGIIVEAYCPLVRNQKAHDKVLVSLAEKYNKSTGQVLIRYCLQKGWVPLPKSDTSSRITNNADTYGFVIDESDMDILDGLDQGAKGAIVQAVNN</sequence>
<dbReference type="CDD" id="cd19071">
    <property type="entry name" value="AKR_AKR1-5-like"/>
    <property type="match status" value="1"/>
</dbReference>
<dbReference type="AlphaFoldDB" id="A0A8E2F0E0"/>
<reference evidence="7 8" key="1">
    <citation type="journal article" date="2016" name="Nat. Commun.">
        <title>Ectomycorrhizal ecology is imprinted in the genome of the dominant symbiotic fungus Cenococcum geophilum.</title>
        <authorList>
            <consortium name="DOE Joint Genome Institute"/>
            <person name="Peter M."/>
            <person name="Kohler A."/>
            <person name="Ohm R.A."/>
            <person name="Kuo A."/>
            <person name="Krutzmann J."/>
            <person name="Morin E."/>
            <person name="Arend M."/>
            <person name="Barry K.W."/>
            <person name="Binder M."/>
            <person name="Choi C."/>
            <person name="Clum A."/>
            <person name="Copeland A."/>
            <person name="Grisel N."/>
            <person name="Haridas S."/>
            <person name="Kipfer T."/>
            <person name="LaButti K."/>
            <person name="Lindquist E."/>
            <person name="Lipzen A."/>
            <person name="Maire R."/>
            <person name="Meier B."/>
            <person name="Mihaltcheva S."/>
            <person name="Molinier V."/>
            <person name="Murat C."/>
            <person name="Poggeler S."/>
            <person name="Quandt C.A."/>
            <person name="Sperisen C."/>
            <person name="Tritt A."/>
            <person name="Tisserant E."/>
            <person name="Crous P.W."/>
            <person name="Henrissat B."/>
            <person name="Nehls U."/>
            <person name="Egli S."/>
            <person name="Spatafora J.W."/>
            <person name="Grigoriev I.V."/>
            <person name="Martin F.M."/>
        </authorList>
    </citation>
    <scope>NUCLEOTIDE SEQUENCE [LARGE SCALE GENOMIC DNA]</scope>
    <source>
        <strain evidence="7 8">CBS 207.34</strain>
    </source>
</reference>
<dbReference type="Pfam" id="PF00248">
    <property type="entry name" value="Aldo_ket_red"/>
    <property type="match status" value="1"/>
</dbReference>
<dbReference type="PRINTS" id="PR00069">
    <property type="entry name" value="ALDKETRDTASE"/>
</dbReference>
<dbReference type="GO" id="GO:0016491">
    <property type="term" value="F:oxidoreductase activity"/>
    <property type="evidence" value="ECO:0007669"/>
    <property type="project" value="UniProtKB-KW"/>
</dbReference>
<organism evidence="7 8">
    <name type="scientific">Glonium stellatum</name>
    <dbReference type="NCBI Taxonomy" id="574774"/>
    <lineage>
        <taxon>Eukaryota</taxon>
        <taxon>Fungi</taxon>
        <taxon>Dikarya</taxon>
        <taxon>Ascomycota</taxon>
        <taxon>Pezizomycotina</taxon>
        <taxon>Dothideomycetes</taxon>
        <taxon>Pleosporomycetidae</taxon>
        <taxon>Gloniales</taxon>
        <taxon>Gloniaceae</taxon>
        <taxon>Glonium</taxon>
    </lineage>
</organism>
<feature type="binding site" evidence="4">
    <location>
        <position position="116"/>
    </location>
    <ligand>
        <name>substrate</name>
    </ligand>
</feature>
<proteinExistence type="inferred from homology"/>
<evidence type="ECO:0000256" key="1">
    <source>
        <dbReference type="ARBA" id="ARBA00007905"/>
    </source>
</evidence>
<dbReference type="PANTHER" id="PTHR43827">
    <property type="entry name" value="2,5-DIKETO-D-GLUCONIC ACID REDUCTASE"/>
    <property type="match status" value="1"/>
</dbReference>
<evidence type="ECO:0000256" key="3">
    <source>
        <dbReference type="PIRSR" id="PIRSR000097-1"/>
    </source>
</evidence>
<evidence type="ECO:0000256" key="2">
    <source>
        <dbReference type="ARBA" id="ARBA00023002"/>
    </source>
</evidence>
<dbReference type="OrthoDB" id="416253at2759"/>
<evidence type="ECO:0000256" key="4">
    <source>
        <dbReference type="PIRSR" id="PIRSR000097-2"/>
    </source>
</evidence>
<dbReference type="InterPro" id="IPR023210">
    <property type="entry name" value="NADP_OxRdtase_dom"/>
</dbReference>
<accession>A0A8E2F0E0</accession>
<dbReference type="PANTHER" id="PTHR43827:SF13">
    <property type="entry name" value="ALDO_KETO REDUCTASE FAMILY PROTEIN"/>
    <property type="match status" value="1"/>
</dbReference>
<name>A0A8E2F0E0_9PEZI</name>
<dbReference type="PROSITE" id="PS00062">
    <property type="entry name" value="ALDOKETO_REDUCTASE_2"/>
    <property type="match status" value="1"/>
</dbReference>
<gene>
    <name evidence="7" type="ORF">AOQ84DRAFT_340582</name>
</gene>
<dbReference type="Gene3D" id="3.20.20.100">
    <property type="entry name" value="NADP-dependent oxidoreductase domain"/>
    <property type="match status" value="1"/>
</dbReference>
<feature type="site" description="Lowers pKa of active site Tyr" evidence="5">
    <location>
        <position position="81"/>
    </location>
</feature>
<protein>
    <submittedName>
        <fullName evidence="7">Aldo-keto reductase</fullName>
    </submittedName>
</protein>
<dbReference type="InterPro" id="IPR036812">
    <property type="entry name" value="NAD(P)_OxRdtase_dom_sf"/>
</dbReference>
<dbReference type="FunFam" id="3.20.20.100:FF:000015">
    <property type="entry name" value="Oxidoreductase, aldo/keto reductase family"/>
    <property type="match status" value="1"/>
</dbReference>
<feature type="domain" description="NADP-dependent oxidoreductase" evidence="6">
    <location>
        <begin position="41"/>
        <end position="269"/>
    </location>
</feature>
<dbReference type="InterPro" id="IPR018170">
    <property type="entry name" value="Aldo/ket_reductase_CS"/>
</dbReference>
<dbReference type="Proteomes" id="UP000250140">
    <property type="component" value="Unassembled WGS sequence"/>
</dbReference>
<evidence type="ECO:0000256" key="5">
    <source>
        <dbReference type="PIRSR" id="PIRSR000097-3"/>
    </source>
</evidence>
<evidence type="ECO:0000313" key="8">
    <source>
        <dbReference type="Proteomes" id="UP000250140"/>
    </source>
</evidence>